<gene>
    <name evidence="1" type="ORF">PYU98_25345</name>
</gene>
<dbReference type="EMBL" id="CP118990">
    <property type="protein sequence ID" value="WED79277.1"/>
    <property type="molecule type" value="Genomic_DNA"/>
</dbReference>
<protein>
    <recommendedName>
        <fullName evidence="3">DUF4258 domain-containing protein</fullName>
    </recommendedName>
</protein>
<accession>A0AAX3P0X3</accession>
<dbReference type="AlphaFoldDB" id="A0AAX3P0X3"/>
<dbReference type="RefSeq" id="WP_275058416.1">
    <property type="nucleotide sequence ID" value="NZ_CP118990.1"/>
</dbReference>
<evidence type="ECO:0000313" key="1">
    <source>
        <dbReference type="EMBL" id="WED79277.1"/>
    </source>
</evidence>
<reference evidence="1" key="1">
    <citation type="submission" date="2023-02" db="EMBL/GenBank/DDBJ databases">
        <title>The sequence of Aeromonas allosaccharophila K520.</title>
        <authorList>
            <person name="Luo X."/>
        </authorList>
    </citation>
    <scope>NUCLEOTIDE SEQUENCE</scope>
    <source>
        <strain evidence="1">K520</strain>
        <plasmid evidence="1">pK520-MPH</plasmid>
    </source>
</reference>
<name>A0AAX3P0X3_9GAMM</name>
<proteinExistence type="predicted"/>
<dbReference type="Proteomes" id="UP001213721">
    <property type="component" value="Plasmid pK520-MPH"/>
</dbReference>
<sequence>MTQRGISKRMVDLALDYGKLESNDKYVLRQKDAVKLLSELQDSLRHLKKIIDKGGVTVVVNGESLITTYNCDNQN</sequence>
<evidence type="ECO:0008006" key="3">
    <source>
        <dbReference type="Google" id="ProtNLM"/>
    </source>
</evidence>
<geneLocation type="plasmid" evidence="1 2">
    <name>pK520-MPH</name>
</geneLocation>
<evidence type="ECO:0000313" key="2">
    <source>
        <dbReference type="Proteomes" id="UP001213721"/>
    </source>
</evidence>
<keyword evidence="1" id="KW-0614">Plasmid</keyword>
<organism evidence="1 2">
    <name type="scientific">Aeromonas allosaccharophila</name>
    <dbReference type="NCBI Taxonomy" id="656"/>
    <lineage>
        <taxon>Bacteria</taxon>
        <taxon>Pseudomonadati</taxon>
        <taxon>Pseudomonadota</taxon>
        <taxon>Gammaproteobacteria</taxon>
        <taxon>Aeromonadales</taxon>
        <taxon>Aeromonadaceae</taxon>
        <taxon>Aeromonas</taxon>
    </lineage>
</organism>